<dbReference type="Gene3D" id="3.30.420.10">
    <property type="entry name" value="Ribonuclease H-like superfamily/Ribonuclease H"/>
    <property type="match status" value="1"/>
</dbReference>
<dbReference type="InterPro" id="IPR012337">
    <property type="entry name" value="RNaseH-like_sf"/>
</dbReference>
<dbReference type="AlphaFoldDB" id="A0A9W7M2S0"/>
<dbReference type="Proteomes" id="UP001165190">
    <property type="component" value="Unassembled WGS sequence"/>
</dbReference>
<organism evidence="3 4">
    <name type="scientific">Hibiscus trionum</name>
    <name type="common">Flower of an hour</name>
    <dbReference type="NCBI Taxonomy" id="183268"/>
    <lineage>
        <taxon>Eukaryota</taxon>
        <taxon>Viridiplantae</taxon>
        <taxon>Streptophyta</taxon>
        <taxon>Embryophyta</taxon>
        <taxon>Tracheophyta</taxon>
        <taxon>Spermatophyta</taxon>
        <taxon>Magnoliopsida</taxon>
        <taxon>eudicotyledons</taxon>
        <taxon>Gunneridae</taxon>
        <taxon>Pentapetalae</taxon>
        <taxon>rosids</taxon>
        <taxon>malvids</taxon>
        <taxon>Malvales</taxon>
        <taxon>Malvaceae</taxon>
        <taxon>Malvoideae</taxon>
        <taxon>Hibiscus</taxon>
    </lineage>
</organism>
<dbReference type="Pfam" id="PF13456">
    <property type="entry name" value="RVT_3"/>
    <property type="match status" value="1"/>
</dbReference>
<dbReference type="Pfam" id="PF13966">
    <property type="entry name" value="zf-RVT"/>
    <property type="match status" value="1"/>
</dbReference>
<dbReference type="PANTHER" id="PTHR47074:SF61">
    <property type="entry name" value="RNASE H TYPE-1 DOMAIN-CONTAINING PROTEIN"/>
    <property type="match status" value="1"/>
</dbReference>
<dbReference type="GO" id="GO:0004523">
    <property type="term" value="F:RNA-DNA hybrid ribonuclease activity"/>
    <property type="evidence" value="ECO:0007669"/>
    <property type="project" value="InterPro"/>
</dbReference>
<dbReference type="SUPFAM" id="SSF53098">
    <property type="entry name" value="Ribonuclease H-like"/>
    <property type="match status" value="1"/>
</dbReference>
<name>A0A9W7M2S0_HIBTR</name>
<dbReference type="InterPro" id="IPR052929">
    <property type="entry name" value="RNase_H-like_EbsB-rel"/>
</dbReference>
<dbReference type="InterPro" id="IPR044730">
    <property type="entry name" value="RNase_H-like_dom_plant"/>
</dbReference>
<dbReference type="OrthoDB" id="959921at2759"/>
<accession>A0A9W7M2S0</accession>
<dbReference type="InterPro" id="IPR002156">
    <property type="entry name" value="RNaseH_domain"/>
</dbReference>
<proteinExistence type="predicted"/>
<dbReference type="InterPro" id="IPR036397">
    <property type="entry name" value="RNaseH_sf"/>
</dbReference>
<feature type="domain" description="Reverse transcriptase zinc-binding" evidence="2">
    <location>
        <begin position="159"/>
        <end position="252"/>
    </location>
</feature>
<dbReference type="EMBL" id="BSYR01000020">
    <property type="protein sequence ID" value="GMI85638.1"/>
    <property type="molecule type" value="Genomic_DNA"/>
</dbReference>
<evidence type="ECO:0000313" key="4">
    <source>
        <dbReference type="Proteomes" id="UP001165190"/>
    </source>
</evidence>
<gene>
    <name evidence="3" type="ORF">HRI_002233100</name>
</gene>
<dbReference type="InterPro" id="IPR026960">
    <property type="entry name" value="RVT-Znf"/>
</dbReference>
<evidence type="ECO:0000259" key="1">
    <source>
        <dbReference type="Pfam" id="PF13456"/>
    </source>
</evidence>
<protein>
    <recommendedName>
        <fullName evidence="5">RNase H type-1 domain-containing protein</fullName>
    </recommendedName>
</protein>
<evidence type="ECO:0000313" key="3">
    <source>
        <dbReference type="EMBL" id="GMI85638.1"/>
    </source>
</evidence>
<sequence length="509" mass="58290">MGFRNLAKFNIAILAKQGWSLLTNPDSLLSKVFRGRYYPNESFLHANLGSDPSYARKSIWASRGLLEKGIGWIIGDGKSVNIWNDSWVPGLPDGRIMVDSISTQFTTVSDLIDEQGLWKEGVIRMLFSPIQADQILKVLLASVPTPDSYSWRPDNSGIYSVKSGYKLLMGSEFYPQDELSEVQQWKKSVFSKIWACSIPAKVKVTCWRFVKNYIPTNVNLSIRRILVSINCLLYDSGQESVQHLFECRYFKQVLHILHCNFINISGEQQWLQWLANLFESISVEKVRFFLVAIWAIWGYRNKRLHENANQRPEEVANFVIQYIREVDEAFIIKNSMLKQRKTQWEPPPTDCVKTNFDASYQSDTWIMSIGIIIRNDNGLIMGAGAYLNMKAVNPEMAEALACRQALRLTRELGFRRAVVEGDSLQIINKLLDGSFDRSSSSSIIHEIKILQGSFDYLSFKHTPRDFNLSAHLLAREGRYFVTPRIWIEKAPMTVETAACEDRRRLGLSG</sequence>
<evidence type="ECO:0000259" key="2">
    <source>
        <dbReference type="Pfam" id="PF13966"/>
    </source>
</evidence>
<dbReference type="CDD" id="cd06222">
    <property type="entry name" value="RNase_H_like"/>
    <property type="match status" value="1"/>
</dbReference>
<keyword evidence="4" id="KW-1185">Reference proteome</keyword>
<reference evidence="3" key="1">
    <citation type="submission" date="2023-05" db="EMBL/GenBank/DDBJ databases">
        <title>Genome and transcriptome analyses reveal genes involved in the formation of fine ridges on petal epidermal cells in Hibiscus trionum.</title>
        <authorList>
            <person name="Koshimizu S."/>
            <person name="Masuda S."/>
            <person name="Ishii T."/>
            <person name="Shirasu K."/>
            <person name="Hoshino A."/>
            <person name="Arita M."/>
        </authorList>
    </citation>
    <scope>NUCLEOTIDE SEQUENCE</scope>
    <source>
        <strain evidence="3">Hamamatsu line</strain>
    </source>
</reference>
<evidence type="ECO:0008006" key="5">
    <source>
        <dbReference type="Google" id="ProtNLM"/>
    </source>
</evidence>
<feature type="domain" description="RNase H type-1" evidence="1">
    <location>
        <begin position="355"/>
        <end position="476"/>
    </location>
</feature>
<dbReference type="PANTHER" id="PTHR47074">
    <property type="entry name" value="BNAC02G40300D PROTEIN"/>
    <property type="match status" value="1"/>
</dbReference>
<comment type="caution">
    <text evidence="3">The sequence shown here is derived from an EMBL/GenBank/DDBJ whole genome shotgun (WGS) entry which is preliminary data.</text>
</comment>
<dbReference type="GO" id="GO:0003676">
    <property type="term" value="F:nucleic acid binding"/>
    <property type="evidence" value="ECO:0007669"/>
    <property type="project" value="InterPro"/>
</dbReference>